<dbReference type="AlphaFoldDB" id="A0A7X9FSN8"/>
<dbReference type="Gene3D" id="2.60.40.1120">
    <property type="entry name" value="Carboxypeptidase-like, regulatory domain"/>
    <property type="match status" value="1"/>
</dbReference>
<organism evidence="1 2">
    <name type="scientific">SAR324 cluster bacterium</name>
    <dbReference type="NCBI Taxonomy" id="2024889"/>
    <lineage>
        <taxon>Bacteria</taxon>
        <taxon>Deltaproteobacteria</taxon>
        <taxon>SAR324 cluster</taxon>
    </lineage>
</organism>
<evidence type="ECO:0000313" key="1">
    <source>
        <dbReference type="EMBL" id="NMC63593.1"/>
    </source>
</evidence>
<protein>
    <recommendedName>
        <fullName evidence="3">Carboxypeptidase regulatory-like domain-containing protein</fullName>
    </recommendedName>
</protein>
<evidence type="ECO:0008006" key="3">
    <source>
        <dbReference type="Google" id="ProtNLM"/>
    </source>
</evidence>
<accession>A0A7X9FSN8</accession>
<dbReference type="InterPro" id="IPR008969">
    <property type="entry name" value="CarboxyPept-like_regulatory"/>
</dbReference>
<reference evidence="1 2" key="1">
    <citation type="journal article" date="2020" name="Biotechnol. Biofuels">
        <title>New insights from the biogas microbiome by comprehensive genome-resolved metagenomics of nearly 1600 species originating from multiple anaerobic digesters.</title>
        <authorList>
            <person name="Campanaro S."/>
            <person name="Treu L."/>
            <person name="Rodriguez-R L.M."/>
            <person name="Kovalovszki A."/>
            <person name="Ziels R.M."/>
            <person name="Maus I."/>
            <person name="Zhu X."/>
            <person name="Kougias P.G."/>
            <person name="Basile A."/>
            <person name="Luo G."/>
            <person name="Schluter A."/>
            <person name="Konstantinidis K.T."/>
            <person name="Angelidaki I."/>
        </authorList>
    </citation>
    <scope>NUCLEOTIDE SEQUENCE [LARGE SCALE GENOMIC DNA]</scope>
    <source>
        <strain evidence="1">AS27yjCOA_65</strain>
    </source>
</reference>
<comment type="caution">
    <text evidence="1">The sequence shown here is derived from an EMBL/GenBank/DDBJ whole genome shotgun (WGS) entry which is preliminary data.</text>
</comment>
<proteinExistence type="predicted"/>
<dbReference type="SUPFAM" id="SSF49464">
    <property type="entry name" value="Carboxypeptidase regulatory domain-like"/>
    <property type="match status" value="1"/>
</dbReference>
<sequence length="251" mass="27048">MSAFFKALIKQTLIVSAVFGLFLEGCGGGSSGTGSTRLFEGTVVTPDRYPISGATVTIADTGDTTTTDPNGRFSVEAVTDSGNVDLEIETGELDTSVTVPNLASDSSTVKVEVEIDPVTEKAEVEKFEVVSQIVGECGEYFNNGQIIFQRAPTPEKLRCTLRVTVNENGKAKGGVPFGLQYRKCAEEEEWITEGASKTLNGSKKGIGELNFDYVDDSEHCVYRIVTPFEMDGVEAVVQQINTLTKQAYDRG</sequence>
<dbReference type="Proteomes" id="UP000524246">
    <property type="component" value="Unassembled WGS sequence"/>
</dbReference>
<dbReference type="EMBL" id="JAAZON010000479">
    <property type="protein sequence ID" value="NMC63593.1"/>
    <property type="molecule type" value="Genomic_DNA"/>
</dbReference>
<gene>
    <name evidence="1" type="ORF">GYA55_10560</name>
</gene>
<evidence type="ECO:0000313" key="2">
    <source>
        <dbReference type="Proteomes" id="UP000524246"/>
    </source>
</evidence>
<name>A0A7X9FSN8_9DELT</name>
<dbReference type="Pfam" id="PF13620">
    <property type="entry name" value="CarboxypepD_reg"/>
    <property type="match status" value="1"/>
</dbReference>